<evidence type="ECO:0000256" key="1">
    <source>
        <dbReference type="SAM" id="Phobius"/>
    </source>
</evidence>
<feature type="transmembrane region" description="Helical" evidence="1">
    <location>
        <begin position="196"/>
        <end position="222"/>
    </location>
</feature>
<keyword evidence="3" id="KW-1185">Reference proteome</keyword>
<dbReference type="InterPro" id="IPR038880">
    <property type="entry name" value="MJ0871-like"/>
</dbReference>
<evidence type="ECO:0000313" key="2">
    <source>
        <dbReference type="EMBL" id="KEJ91173.1"/>
    </source>
</evidence>
<feature type="transmembrane region" description="Helical" evidence="1">
    <location>
        <begin position="12"/>
        <end position="32"/>
    </location>
</feature>
<dbReference type="EMBL" id="JMKI01000054">
    <property type="protein sequence ID" value="KEJ91173.1"/>
    <property type="molecule type" value="Genomic_DNA"/>
</dbReference>
<dbReference type="OrthoDB" id="4168at2"/>
<sequence>MDWSGLAAGELRLTFDILFGLLIGFAVLKSGVADKLMRRLVPYLSKAGICPSLGMALTLSLGSAKAGAAFVASALDNGRISRRSAKWGTLLLSFPAYLHRWPSTMVMAASMAGLSGAIFAAILLLRSAARFALIIFILRRERAGDDVAAALPPECEAKAVRFNMRLLRSLPLAWLFFAIAYLLVPQAESFIKQWLLAGSALPLAALAVAAASMAHVSAALALAGGSLAAGELSVAQAVFALLLGNGLGVVTRVFRSNAGYYFGIFSGDMAKELLFWNIVTTSFFAVLSIVIAALPLLL</sequence>
<dbReference type="GeneID" id="90984606"/>
<accession>A0A073ILH8</accession>
<dbReference type="PANTHER" id="PTHR38139">
    <property type="entry name" value="GATE DOMAIN-CONTAINING PROTEIN"/>
    <property type="match status" value="1"/>
</dbReference>
<name>A0A073ILH8_9BACT</name>
<feature type="transmembrane region" description="Helical" evidence="1">
    <location>
        <begin position="166"/>
        <end position="184"/>
    </location>
</feature>
<organism evidence="2 3">
    <name type="scientific">Synergistes jonesii</name>
    <dbReference type="NCBI Taxonomy" id="2754"/>
    <lineage>
        <taxon>Bacteria</taxon>
        <taxon>Thermotogati</taxon>
        <taxon>Synergistota</taxon>
        <taxon>Synergistia</taxon>
        <taxon>Synergistales</taxon>
        <taxon>Synergistaceae</taxon>
        <taxon>Synergistes</taxon>
    </lineage>
</organism>
<reference evidence="2 3" key="1">
    <citation type="submission" date="2014-04" db="EMBL/GenBank/DDBJ databases">
        <title>Draft Genome Sequence of Synergistes jonesii.</title>
        <authorList>
            <person name="Coil D.A."/>
            <person name="Eisen J.A."/>
            <person name="Holland-Moritz H.E."/>
        </authorList>
    </citation>
    <scope>NUCLEOTIDE SEQUENCE [LARGE SCALE GENOMIC DNA]</scope>
    <source>
        <strain evidence="2 3">78-1</strain>
    </source>
</reference>
<feature type="transmembrane region" description="Helical" evidence="1">
    <location>
        <begin position="105"/>
        <end position="125"/>
    </location>
</feature>
<feature type="transmembrane region" description="Helical" evidence="1">
    <location>
        <begin position="274"/>
        <end position="297"/>
    </location>
</feature>
<dbReference type="Proteomes" id="UP000027665">
    <property type="component" value="Unassembled WGS sequence"/>
</dbReference>
<dbReference type="AlphaFoldDB" id="A0A073ILH8"/>
<keyword evidence="1" id="KW-0472">Membrane</keyword>
<proteinExistence type="predicted"/>
<dbReference type="STRING" id="2754.EH55_11515"/>
<evidence type="ECO:0000313" key="3">
    <source>
        <dbReference type="Proteomes" id="UP000027665"/>
    </source>
</evidence>
<dbReference type="eggNOG" id="COG3366">
    <property type="taxonomic scope" value="Bacteria"/>
</dbReference>
<protein>
    <submittedName>
        <fullName evidence="2">Membrane protein</fullName>
    </submittedName>
</protein>
<dbReference type="RefSeq" id="WP_037978416.1">
    <property type="nucleotide sequence ID" value="NZ_JMKI01000054.1"/>
</dbReference>
<dbReference type="PANTHER" id="PTHR38139:SF1">
    <property type="entry name" value="NUCLEOSIDE TRANSPORTER_FEOB GTPASE GATE DOMAIN-CONTAINING PROTEIN"/>
    <property type="match status" value="1"/>
</dbReference>
<keyword evidence="1" id="KW-0812">Transmembrane</keyword>
<keyword evidence="1" id="KW-1133">Transmembrane helix</keyword>
<comment type="caution">
    <text evidence="2">The sequence shown here is derived from an EMBL/GenBank/DDBJ whole genome shotgun (WGS) entry which is preliminary data.</text>
</comment>
<gene>
    <name evidence="2" type="ORF">EH55_11515</name>
</gene>
<feature type="transmembrane region" description="Helical" evidence="1">
    <location>
        <begin position="234"/>
        <end position="254"/>
    </location>
</feature>